<dbReference type="EMBL" id="JANEYG010000016">
    <property type="protein sequence ID" value="KAJ8919970.1"/>
    <property type="molecule type" value="Genomic_DNA"/>
</dbReference>
<dbReference type="AlphaFoldDB" id="A0AAV8W1Q7"/>
<comment type="caution">
    <text evidence="3">The sequence shown here is derived from an EMBL/GenBank/DDBJ whole genome shotgun (WGS) entry which is preliminary data.</text>
</comment>
<organism evidence="3 4">
    <name type="scientific">Exocentrus adspersus</name>
    <dbReference type="NCBI Taxonomy" id="1586481"/>
    <lineage>
        <taxon>Eukaryota</taxon>
        <taxon>Metazoa</taxon>
        <taxon>Ecdysozoa</taxon>
        <taxon>Arthropoda</taxon>
        <taxon>Hexapoda</taxon>
        <taxon>Insecta</taxon>
        <taxon>Pterygota</taxon>
        <taxon>Neoptera</taxon>
        <taxon>Endopterygota</taxon>
        <taxon>Coleoptera</taxon>
        <taxon>Polyphaga</taxon>
        <taxon>Cucujiformia</taxon>
        <taxon>Chrysomeloidea</taxon>
        <taxon>Cerambycidae</taxon>
        <taxon>Lamiinae</taxon>
        <taxon>Acanthocinini</taxon>
        <taxon>Exocentrus</taxon>
    </lineage>
</organism>
<feature type="region of interest" description="Disordered" evidence="1">
    <location>
        <begin position="302"/>
        <end position="328"/>
    </location>
</feature>
<dbReference type="Gene3D" id="3.40.50.1460">
    <property type="match status" value="1"/>
</dbReference>
<evidence type="ECO:0000256" key="1">
    <source>
        <dbReference type="SAM" id="MobiDB-lite"/>
    </source>
</evidence>
<dbReference type="SUPFAM" id="SSF52129">
    <property type="entry name" value="Caspase-like"/>
    <property type="match status" value="1"/>
</dbReference>
<dbReference type="SMART" id="SM00115">
    <property type="entry name" value="CASc"/>
    <property type="match status" value="1"/>
</dbReference>
<sequence length="404" mass="45604">MSKDLGSEQIVIKPSTELIADEYEHFKEPAANILVHTFSSERKVDQESVKLFVETLKGIDYEIEENNSHCLDSDNCEEILDKKRVDHKEVSGLILCFSCPCKKWGEITMFNGRKMVSKRIQDVVTKFSSYSCPGLKNKPKIFLFNVTPEIITVIDQSIQVDSAQRLSYELTYDTSAEADMLVAYSKAESMEPVGFVEKICSNIKAHGNTEDALNLISMIETQRRPLLISTLTRKFYFTASEHRGYHYHIHVQQEALNQRLSGIRHRLSRIKVDPLKNIKPKVDTRWSSGAVTLNKNDGVLKRNSLASSSSSPRTPATTKSDSASRNVFRFDHRSVKTDAKSETIIKRDGPSVPVKSNTLSKASTTNSSTKNEIKKKPDKAVKQDDATPSRKRNDSKKEEIVTIK</sequence>
<feature type="domain" description="Peptidase C14A caspase catalytic" evidence="2">
    <location>
        <begin position="22"/>
        <end position="239"/>
    </location>
</feature>
<proteinExistence type="predicted"/>
<dbReference type="Proteomes" id="UP001159042">
    <property type="component" value="Unassembled WGS sequence"/>
</dbReference>
<feature type="region of interest" description="Disordered" evidence="1">
    <location>
        <begin position="347"/>
        <end position="404"/>
    </location>
</feature>
<feature type="compositionally biased region" description="Low complexity" evidence="1">
    <location>
        <begin position="302"/>
        <end position="320"/>
    </location>
</feature>
<evidence type="ECO:0000313" key="3">
    <source>
        <dbReference type="EMBL" id="KAJ8919970.1"/>
    </source>
</evidence>
<evidence type="ECO:0000313" key="4">
    <source>
        <dbReference type="Proteomes" id="UP001159042"/>
    </source>
</evidence>
<protein>
    <recommendedName>
        <fullName evidence="2">Peptidase C14A caspase catalytic domain-containing protein</fullName>
    </recommendedName>
</protein>
<dbReference type="InterPro" id="IPR029030">
    <property type="entry name" value="Caspase-like_dom_sf"/>
</dbReference>
<feature type="compositionally biased region" description="Basic and acidic residues" evidence="1">
    <location>
        <begin position="371"/>
        <end position="404"/>
    </location>
</feature>
<accession>A0AAV8W1Q7</accession>
<dbReference type="InterPro" id="IPR015917">
    <property type="entry name" value="Pept_C14A"/>
</dbReference>
<name>A0AAV8W1Q7_9CUCU</name>
<evidence type="ECO:0000259" key="2">
    <source>
        <dbReference type="SMART" id="SM00115"/>
    </source>
</evidence>
<keyword evidence="4" id="KW-1185">Reference proteome</keyword>
<gene>
    <name evidence="3" type="ORF">NQ315_006500</name>
</gene>
<reference evidence="3 4" key="1">
    <citation type="journal article" date="2023" name="Insect Mol. Biol.">
        <title>Genome sequencing provides insights into the evolution of gene families encoding plant cell wall-degrading enzymes in longhorned beetles.</title>
        <authorList>
            <person name="Shin N.R."/>
            <person name="Okamura Y."/>
            <person name="Kirsch R."/>
            <person name="Pauchet Y."/>
        </authorList>
    </citation>
    <scope>NUCLEOTIDE SEQUENCE [LARGE SCALE GENOMIC DNA]</scope>
    <source>
        <strain evidence="3">EAD_L_NR</strain>
    </source>
</reference>
<dbReference type="GO" id="GO:0008234">
    <property type="term" value="F:cysteine-type peptidase activity"/>
    <property type="evidence" value="ECO:0007669"/>
    <property type="project" value="InterPro"/>
</dbReference>
<feature type="compositionally biased region" description="Low complexity" evidence="1">
    <location>
        <begin position="355"/>
        <end position="370"/>
    </location>
</feature>